<dbReference type="InterPro" id="IPR002110">
    <property type="entry name" value="Ankyrin_rpt"/>
</dbReference>
<feature type="transmembrane region" description="Helical" evidence="10">
    <location>
        <begin position="765"/>
        <end position="785"/>
    </location>
</feature>
<evidence type="ECO:0000256" key="7">
    <source>
        <dbReference type="ARBA" id="ARBA00023303"/>
    </source>
</evidence>
<dbReference type="InterPro" id="IPR036770">
    <property type="entry name" value="Ankyrin_rpt-contain_sf"/>
</dbReference>
<dbReference type="SUPFAM" id="SSF48403">
    <property type="entry name" value="Ankyrin repeat"/>
    <property type="match status" value="1"/>
</dbReference>
<keyword evidence="10" id="KW-0472">Membrane</keyword>
<evidence type="ECO:0000256" key="5">
    <source>
        <dbReference type="ARBA" id="ARBA00023065"/>
    </source>
</evidence>
<evidence type="ECO:0000313" key="13">
    <source>
        <dbReference type="Proteomes" id="UP000663844"/>
    </source>
</evidence>
<dbReference type="EMBL" id="CAJOAZ010000373">
    <property type="protein sequence ID" value="CAF3631060.1"/>
    <property type="molecule type" value="Genomic_DNA"/>
</dbReference>
<feature type="transmembrane region" description="Helical" evidence="10">
    <location>
        <begin position="645"/>
        <end position="671"/>
    </location>
</feature>
<evidence type="ECO:0000256" key="3">
    <source>
        <dbReference type="ARBA" id="ARBA00022737"/>
    </source>
</evidence>
<evidence type="ECO:0000313" key="11">
    <source>
        <dbReference type="EMBL" id="CAF1090022.1"/>
    </source>
</evidence>
<sequence length="924" mass="106347">MTSYEPYNDRYSFKVILPHRSTEKSLPNQLSIFTISDQFHQRGSTSTLFSSQVPPSIDTEEKSSDDDDDGSSILDMPPRRINRFSSQISRKRRRSSLYSLTLQKRSSSTSAAAAAANKPDVHVIPMIPERITIAPTSYKDSRGRTLIHLAAHLGHNDILRLLINETSQASTLANTRGQTPLLTAIEAGSSNSAILLMECDPRSIIVTDNQRSSVFHYACEYSNDIVLNRAIALLKRLNSSSDRITGLKRITEQNSSGKTPLDIAIWKGHMKCVKQFLLSSWLDTHIDIRELINADSLKDAINHNRLDILSFLINDTKQLAHIINLLIDVGGRYFNLLEYAIYLRKKDVIRLFVTVRIPVEQYTFRQQYKLFLRHYNQPFIQLGSSFFYQTPIQRMLTTPECISLVPLLLEQFVDNNGIDLSIIDDCLYIQPEKTRCIFGRGLNFSTRDWLKQHPLTLIAKANSKTIYDHQLVRTCVELKFHLFGNFLYFLILGFQSLYVALYTGITLGSPTPTNQGTNYYQMANYSCNALCTTLINDPIHPARDQPAIRVFRFILLIISCLGLLKEFYQMFTQREKYFHRFYINLIELHIYVSAIIYSVDINECTRQTGIRCSAQWMTGGIGLLSVWTSLLLVFMNGIKFGKYGLLFITVFTTFLKFIAVYIFIWIGYILAFYMLCKDIMEQFLPFNFIPKLLVMFIGEYDIDGTFFLDNNQLMPGAEGALILYSAYIFTMFIVMMNIMGGLAVADVKEFRLNAKREHLRSRIDVILGFQAYLGGFCETIGSITMKLSRNRKWRYLLSKTNMMLMKYQLEKLHITSDPVSIPYHISTSPFNMQVAHEQNPERSAVMSMNEGFEQVRPQTGYYVLYQTVRNTSLYHEDENMILSRKNDEIKDTLEESTTKTNNELRKIALDLQNELEDIKRKLTK</sequence>
<dbReference type="PANTHER" id="PTHR47143:SF1">
    <property type="entry name" value="ION_TRANS DOMAIN-CONTAINING PROTEIN"/>
    <property type="match status" value="1"/>
</dbReference>
<feature type="transmembrane region" description="Helical" evidence="10">
    <location>
        <begin position="486"/>
        <end position="505"/>
    </location>
</feature>
<reference evidence="12" key="1">
    <citation type="submission" date="2021-02" db="EMBL/GenBank/DDBJ databases">
        <authorList>
            <person name="Nowell W R."/>
        </authorList>
    </citation>
    <scope>NUCLEOTIDE SEQUENCE</scope>
</reference>
<dbReference type="Proteomes" id="UP000663844">
    <property type="component" value="Unassembled WGS sequence"/>
</dbReference>
<feature type="transmembrane region" description="Helical" evidence="10">
    <location>
        <begin position="550"/>
        <end position="568"/>
    </location>
</feature>
<feature type="transmembrane region" description="Helical" evidence="10">
    <location>
        <begin position="580"/>
        <end position="599"/>
    </location>
</feature>
<feature type="transmembrane region" description="Helical" evidence="10">
    <location>
        <begin position="619"/>
        <end position="638"/>
    </location>
</feature>
<evidence type="ECO:0000256" key="9">
    <source>
        <dbReference type="SAM" id="MobiDB-lite"/>
    </source>
</evidence>
<feature type="compositionally biased region" description="Polar residues" evidence="9">
    <location>
        <begin position="45"/>
        <end position="54"/>
    </location>
</feature>
<organism evidence="12 13">
    <name type="scientific">Adineta steineri</name>
    <dbReference type="NCBI Taxonomy" id="433720"/>
    <lineage>
        <taxon>Eukaryota</taxon>
        <taxon>Metazoa</taxon>
        <taxon>Spiralia</taxon>
        <taxon>Gnathifera</taxon>
        <taxon>Rotifera</taxon>
        <taxon>Eurotatoria</taxon>
        <taxon>Bdelloidea</taxon>
        <taxon>Adinetida</taxon>
        <taxon>Adinetidae</taxon>
        <taxon>Adineta</taxon>
    </lineage>
</organism>
<dbReference type="GO" id="GO:0022857">
    <property type="term" value="F:transmembrane transporter activity"/>
    <property type="evidence" value="ECO:0007669"/>
    <property type="project" value="TreeGrafter"/>
</dbReference>
<comment type="caution">
    <text evidence="12">The sequence shown here is derived from an EMBL/GenBank/DDBJ whole genome shotgun (WGS) entry which is preliminary data.</text>
</comment>
<evidence type="ECO:0000256" key="2">
    <source>
        <dbReference type="ARBA" id="ARBA00022606"/>
    </source>
</evidence>
<feature type="repeat" description="ANK" evidence="8">
    <location>
        <begin position="142"/>
        <end position="174"/>
    </location>
</feature>
<dbReference type="Pfam" id="PF00023">
    <property type="entry name" value="Ank"/>
    <property type="match status" value="1"/>
</dbReference>
<dbReference type="PANTHER" id="PTHR47143">
    <property type="entry name" value="TRANSIENT RECEPTOR POTENTIAL CATION CHANNEL PROTEIN PAINLESS"/>
    <property type="match status" value="1"/>
</dbReference>
<gene>
    <name evidence="11" type="ORF">JYZ213_LOCUS20783</name>
    <name evidence="12" type="ORF">OXD698_LOCUS7945</name>
</gene>
<dbReference type="AlphaFoldDB" id="A0A818Q5A3"/>
<evidence type="ECO:0000256" key="4">
    <source>
        <dbReference type="ARBA" id="ARBA00023043"/>
    </source>
</evidence>
<feature type="transmembrane region" description="Helical" evidence="10">
    <location>
        <begin position="721"/>
        <end position="745"/>
    </location>
</feature>
<feature type="transmembrane region" description="Helical" evidence="10">
    <location>
        <begin position="683"/>
        <end position="700"/>
    </location>
</feature>
<dbReference type="Gene3D" id="1.25.40.20">
    <property type="entry name" value="Ankyrin repeat-containing domain"/>
    <property type="match status" value="1"/>
</dbReference>
<dbReference type="InterPro" id="IPR052076">
    <property type="entry name" value="TRP_cation_channel"/>
</dbReference>
<proteinExistence type="predicted"/>
<evidence type="ECO:0000256" key="1">
    <source>
        <dbReference type="ARBA" id="ARBA00022448"/>
    </source>
</evidence>
<keyword evidence="5" id="KW-0406">Ion transport</keyword>
<keyword evidence="10" id="KW-1133">Transmembrane helix</keyword>
<feature type="region of interest" description="Disordered" evidence="9">
    <location>
        <begin position="45"/>
        <end position="88"/>
    </location>
</feature>
<evidence type="ECO:0000256" key="6">
    <source>
        <dbReference type="ARBA" id="ARBA00023180"/>
    </source>
</evidence>
<evidence type="ECO:0000256" key="8">
    <source>
        <dbReference type="PROSITE-ProRule" id="PRU00023"/>
    </source>
</evidence>
<accession>A0A818Q5A3</accession>
<dbReference type="Proteomes" id="UP000663845">
    <property type="component" value="Unassembled WGS sequence"/>
</dbReference>
<protein>
    <submittedName>
        <fullName evidence="12">Uncharacterized protein</fullName>
    </submittedName>
</protein>
<dbReference type="EMBL" id="CAJNOG010000222">
    <property type="protein sequence ID" value="CAF1090022.1"/>
    <property type="molecule type" value="Genomic_DNA"/>
</dbReference>
<keyword evidence="2" id="KW-0716">Sensory transduction</keyword>
<keyword evidence="1" id="KW-0813">Transport</keyword>
<keyword evidence="3" id="KW-0677">Repeat</keyword>
<evidence type="ECO:0000313" key="12">
    <source>
        <dbReference type="EMBL" id="CAF3631060.1"/>
    </source>
</evidence>
<dbReference type="Pfam" id="PF12796">
    <property type="entry name" value="Ank_2"/>
    <property type="match status" value="1"/>
</dbReference>
<dbReference type="PROSITE" id="PS50088">
    <property type="entry name" value="ANK_REPEAT"/>
    <property type="match status" value="1"/>
</dbReference>
<keyword evidence="7" id="KW-0407">Ion channel</keyword>
<dbReference type="GO" id="GO:1902495">
    <property type="term" value="C:transmembrane transporter complex"/>
    <property type="evidence" value="ECO:0007669"/>
    <property type="project" value="TreeGrafter"/>
</dbReference>
<keyword evidence="6" id="KW-0325">Glycoprotein</keyword>
<name>A0A818Q5A3_9BILA</name>
<dbReference type="GO" id="GO:0034220">
    <property type="term" value="P:monoatomic ion transmembrane transport"/>
    <property type="evidence" value="ECO:0007669"/>
    <property type="project" value="UniProtKB-KW"/>
</dbReference>
<evidence type="ECO:0000256" key="10">
    <source>
        <dbReference type="SAM" id="Phobius"/>
    </source>
</evidence>
<dbReference type="SMART" id="SM00248">
    <property type="entry name" value="ANK"/>
    <property type="match status" value="5"/>
</dbReference>
<dbReference type="PROSITE" id="PS50297">
    <property type="entry name" value="ANK_REP_REGION"/>
    <property type="match status" value="1"/>
</dbReference>
<keyword evidence="4 8" id="KW-0040">ANK repeat</keyword>
<keyword evidence="10" id="KW-0812">Transmembrane</keyword>